<feature type="signal peptide" evidence="1">
    <location>
        <begin position="1"/>
        <end position="17"/>
    </location>
</feature>
<protein>
    <submittedName>
        <fullName evidence="2">Uncharacterized protein</fullName>
    </submittedName>
</protein>
<dbReference type="EMBL" id="HBUF01126506">
    <property type="protein sequence ID" value="CAG6643310.1"/>
    <property type="molecule type" value="Transcribed_RNA"/>
</dbReference>
<reference evidence="2" key="1">
    <citation type="submission" date="2021-05" db="EMBL/GenBank/DDBJ databases">
        <authorList>
            <person name="Alioto T."/>
            <person name="Alioto T."/>
            <person name="Gomez Garrido J."/>
        </authorList>
    </citation>
    <scope>NUCLEOTIDE SEQUENCE</scope>
</reference>
<evidence type="ECO:0000256" key="1">
    <source>
        <dbReference type="SAM" id="SignalP"/>
    </source>
</evidence>
<organism evidence="2">
    <name type="scientific">Cacopsylla melanoneura</name>
    <dbReference type="NCBI Taxonomy" id="428564"/>
    <lineage>
        <taxon>Eukaryota</taxon>
        <taxon>Metazoa</taxon>
        <taxon>Ecdysozoa</taxon>
        <taxon>Arthropoda</taxon>
        <taxon>Hexapoda</taxon>
        <taxon>Insecta</taxon>
        <taxon>Pterygota</taxon>
        <taxon>Neoptera</taxon>
        <taxon>Paraneoptera</taxon>
        <taxon>Hemiptera</taxon>
        <taxon>Sternorrhyncha</taxon>
        <taxon>Psylloidea</taxon>
        <taxon>Psyllidae</taxon>
        <taxon>Psyllinae</taxon>
        <taxon>Cacopsylla</taxon>
    </lineage>
</organism>
<proteinExistence type="predicted"/>
<sequence length="124" mass="14317">MSVLVFNFLLLIILTSSHLIVVFLSVPNSDSPRSVSQASIMPHSRLLKVLRPIFQRFDMKDLHRLDMFKDVSPTLDFSAFGLIFRHVIAQGTRFFTNELYVHVFIPCENNSMIVVNIFFTLVTR</sequence>
<name>A0A8D8W389_9HEMI</name>
<dbReference type="AlphaFoldDB" id="A0A8D8W389"/>
<accession>A0A8D8W389</accession>
<evidence type="ECO:0000313" key="2">
    <source>
        <dbReference type="EMBL" id="CAG6643310.1"/>
    </source>
</evidence>
<feature type="chain" id="PRO_5034201989" evidence="1">
    <location>
        <begin position="18"/>
        <end position="124"/>
    </location>
</feature>
<keyword evidence="1" id="KW-0732">Signal</keyword>